<organism evidence="1 2">
    <name type="scientific">Nocardioides marmotae</name>
    <dbReference type="NCBI Taxonomy" id="2663857"/>
    <lineage>
        <taxon>Bacteria</taxon>
        <taxon>Bacillati</taxon>
        <taxon>Actinomycetota</taxon>
        <taxon>Actinomycetes</taxon>
        <taxon>Propionibacteriales</taxon>
        <taxon>Nocardioidaceae</taxon>
        <taxon>Nocardioides</taxon>
    </lineage>
</organism>
<gene>
    <name evidence="1" type="ORF">GGQ22_15290</name>
</gene>
<protein>
    <recommendedName>
        <fullName evidence="3">Fibronectin type III domain-containing protein</fullName>
    </recommendedName>
</protein>
<dbReference type="EMBL" id="WLCI01000016">
    <property type="protein sequence ID" value="MTB96437.1"/>
    <property type="molecule type" value="Genomic_DNA"/>
</dbReference>
<dbReference type="Proteomes" id="UP000433406">
    <property type="component" value="Unassembled WGS sequence"/>
</dbReference>
<dbReference type="RefSeq" id="WP_154616315.1">
    <property type="nucleotide sequence ID" value="NZ_CP053660.1"/>
</dbReference>
<accession>A0A6I3JEA0</accession>
<evidence type="ECO:0000313" key="2">
    <source>
        <dbReference type="Proteomes" id="UP000433406"/>
    </source>
</evidence>
<dbReference type="AlphaFoldDB" id="A0A6I3JEA0"/>
<sequence length="156" mass="16688">MTCSIDTWRRAVSIVLVVGCLVLVPQVAQAFFSARQAPVGTTVKVASVVTPTAVTGTYTCATGFFVESATVSFTGFDDTHQIPGVTYTFRIQKAGTNGGESVTTTAKRATVTSRQTIDVGATDYQVQITAQLGRWTRTWQREITCGFGNLPGPFPI</sequence>
<keyword evidence="2" id="KW-1185">Reference proteome</keyword>
<name>A0A6I3JEA0_9ACTN</name>
<proteinExistence type="predicted"/>
<evidence type="ECO:0000313" key="1">
    <source>
        <dbReference type="EMBL" id="MTB96437.1"/>
    </source>
</evidence>
<comment type="caution">
    <text evidence="1">The sequence shown here is derived from an EMBL/GenBank/DDBJ whole genome shotgun (WGS) entry which is preliminary data.</text>
</comment>
<reference evidence="1 2" key="1">
    <citation type="submission" date="2019-10" db="EMBL/GenBank/DDBJ databases">
        <title>Nocardioides novel species isolated from the excrement of Marmot.</title>
        <authorList>
            <person name="Zhang G."/>
        </authorList>
    </citation>
    <scope>NUCLEOTIDE SEQUENCE [LARGE SCALE GENOMIC DNA]</scope>
    <source>
        <strain evidence="2">zg-579</strain>
    </source>
</reference>
<evidence type="ECO:0008006" key="3">
    <source>
        <dbReference type="Google" id="ProtNLM"/>
    </source>
</evidence>